<proteinExistence type="predicted"/>
<evidence type="ECO:0000313" key="3">
    <source>
        <dbReference type="Proteomes" id="UP000053372"/>
    </source>
</evidence>
<keyword evidence="1" id="KW-0472">Membrane</keyword>
<keyword evidence="1" id="KW-0812">Transmembrane</keyword>
<organism evidence="2 3">
    <name type="scientific">Mastigocoleus testarum BC008</name>
    <dbReference type="NCBI Taxonomy" id="371196"/>
    <lineage>
        <taxon>Bacteria</taxon>
        <taxon>Bacillati</taxon>
        <taxon>Cyanobacteriota</taxon>
        <taxon>Cyanophyceae</taxon>
        <taxon>Nostocales</taxon>
        <taxon>Hapalosiphonaceae</taxon>
        <taxon>Mastigocoleus</taxon>
    </lineage>
</organism>
<evidence type="ECO:0000256" key="1">
    <source>
        <dbReference type="SAM" id="Phobius"/>
    </source>
</evidence>
<keyword evidence="1" id="KW-1133">Transmembrane helix</keyword>
<dbReference type="OrthoDB" id="529979at2"/>
<reference evidence="2 3" key="1">
    <citation type="journal article" date="2015" name="Genome Announc.">
        <title>Draft Genome of the Euendolithic (true boring) Cyanobacterium Mastigocoleus testarum strain BC008.</title>
        <authorList>
            <person name="Guida B.S."/>
            <person name="Garcia-Pichel F."/>
        </authorList>
    </citation>
    <scope>NUCLEOTIDE SEQUENCE [LARGE SCALE GENOMIC DNA]</scope>
    <source>
        <strain evidence="2 3">BC008</strain>
    </source>
</reference>
<dbReference type="Proteomes" id="UP000053372">
    <property type="component" value="Unassembled WGS sequence"/>
</dbReference>
<comment type="caution">
    <text evidence="2">The sequence shown here is derived from an EMBL/GenBank/DDBJ whole genome shotgun (WGS) entry which is preliminary data.</text>
</comment>
<dbReference type="RefSeq" id="WP_036267423.1">
    <property type="nucleotide sequence ID" value="NZ_LMTZ01000166.1"/>
</dbReference>
<dbReference type="InterPro" id="IPR029058">
    <property type="entry name" value="AB_hydrolase_fold"/>
</dbReference>
<name>A0A0V7ZBW2_9CYAN</name>
<protein>
    <recommendedName>
        <fullName evidence="4">Lipase</fullName>
    </recommendedName>
</protein>
<gene>
    <name evidence="2" type="ORF">BC008_08135</name>
</gene>
<sequence length="199" mass="22467">MNVIICPGMHEIDLTKSFISGLSDFNSDIFSCLSSVKILIYLGNNLKTLSAFHILNFLFEKIEDMKSPIIFIAFSAGVVGGLQAAYLWQFLGGRVKAFIAIDGWGVPLFGNFPIHTISHDYFTHQSLLRMPGGNNNFYAQPAVEHLEIWRSPQSVRGWWVNPNLTTKSTKIYLTVSEFLHMLLKHYEKISPENQLGKGE</sequence>
<evidence type="ECO:0008006" key="4">
    <source>
        <dbReference type="Google" id="ProtNLM"/>
    </source>
</evidence>
<feature type="transmembrane region" description="Helical" evidence="1">
    <location>
        <begin position="69"/>
        <end position="88"/>
    </location>
</feature>
<evidence type="ECO:0000313" key="2">
    <source>
        <dbReference type="EMBL" id="KST61991.1"/>
    </source>
</evidence>
<dbReference type="EMBL" id="LMTZ01000166">
    <property type="protein sequence ID" value="KST61991.1"/>
    <property type="molecule type" value="Genomic_DNA"/>
</dbReference>
<accession>A0A0V7ZBW2</accession>
<keyword evidence="3" id="KW-1185">Reference proteome</keyword>
<dbReference type="AlphaFoldDB" id="A0A0V7ZBW2"/>
<dbReference type="SUPFAM" id="SSF53474">
    <property type="entry name" value="alpha/beta-Hydrolases"/>
    <property type="match status" value="1"/>
</dbReference>